<gene>
    <name evidence="4" type="ORF">GCM10009801_38080</name>
</gene>
<evidence type="ECO:0000259" key="3">
    <source>
        <dbReference type="Pfam" id="PF00144"/>
    </source>
</evidence>
<dbReference type="PANTHER" id="PTHR46825:SF7">
    <property type="entry name" value="D-ALANYL-D-ALANINE CARBOXYPEPTIDASE"/>
    <property type="match status" value="1"/>
</dbReference>
<evidence type="ECO:0000313" key="4">
    <source>
        <dbReference type="EMBL" id="GAA2080047.1"/>
    </source>
</evidence>
<evidence type="ECO:0000313" key="5">
    <source>
        <dbReference type="Proteomes" id="UP001500016"/>
    </source>
</evidence>
<comment type="caution">
    <text evidence="4">The sequence shown here is derived from an EMBL/GenBank/DDBJ whole genome shotgun (WGS) entry which is preliminary data.</text>
</comment>
<feature type="region of interest" description="Disordered" evidence="1">
    <location>
        <begin position="27"/>
        <end position="61"/>
    </location>
</feature>
<reference evidence="5" key="1">
    <citation type="journal article" date="2019" name="Int. J. Syst. Evol. Microbiol.">
        <title>The Global Catalogue of Microorganisms (GCM) 10K type strain sequencing project: providing services to taxonomists for standard genome sequencing and annotation.</title>
        <authorList>
            <consortium name="The Broad Institute Genomics Platform"/>
            <consortium name="The Broad Institute Genome Sequencing Center for Infectious Disease"/>
            <person name="Wu L."/>
            <person name="Ma J."/>
        </authorList>
    </citation>
    <scope>NUCLEOTIDE SEQUENCE [LARGE SCALE GENOMIC DNA]</scope>
    <source>
        <strain evidence="5">JCM 15478</strain>
    </source>
</reference>
<feature type="region of interest" description="Disordered" evidence="1">
    <location>
        <begin position="248"/>
        <end position="272"/>
    </location>
</feature>
<dbReference type="PROSITE" id="PS51257">
    <property type="entry name" value="PROKAR_LIPOPROTEIN"/>
    <property type="match status" value="1"/>
</dbReference>
<dbReference type="InterPro" id="IPR050491">
    <property type="entry name" value="AmpC-like"/>
</dbReference>
<dbReference type="Proteomes" id="UP001500016">
    <property type="component" value="Unassembled WGS sequence"/>
</dbReference>
<feature type="signal peptide" evidence="2">
    <location>
        <begin position="1"/>
        <end position="22"/>
    </location>
</feature>
<organism evidence="4 5">
    <name type="scientific">Streptomyces albiaxialis</name>
    <dbReference type="NCBI Taxonomy" id="329523"/>
    <lineage>
        <taxon>Bacteria</taxon>
        <taxon>Bacillati</taxon>
        <taxon>Actinomycetota</taxon>
        <taxon>Actinomycetes</taxon>
        <taxon>Kitasatosporales</taxon>
        <taxon>Streptomycetaceae</taxon>
        <taxon>Streptomyces</taxon>
    </lineage>
</organism>
<evidence type="ECO:0000256" key="1">
    <source>
        <dbReference type="SAM" id="MobiDB-lite"/>
    </source>
</evidence>
<dbReference type="InterPro" id="IPR001466">
    <property type="entry name" value="Beta-lactam-related"/>
</dbReference>
<feature type="domain" description="Beta-lactamase-related" evidence="3">
    <location>
        <begin position="68"/>
        <end position="381"/>
    </location>
</feature>
<dbReference type="GO" id="GO:0016787">
    <property type="term" value="F:hydrolase activity"/>
    <property type="evidence" value="ECO:0007669"/>
    <property type="project" value="UniProtKB-KW"/>
</dbReference>
<keyword evidence="2" id="KW-0732">Signal</keyword>
<feature type="compositionally biased region" description="Low complexity" evidence="1">
    <location>
        <begin position="31"/>
        <end position="48"/>
    </location>
</feature>
<sequence>MTPYRRALGALLALATAAGVTACARSDDTSAHSTSSSTGNSTSSSTGTYADAARPTAGHPRTRALLHRMTTRDGGPGALVALRDRSGSKVLTSGVANVRTRAPMRADSRFRIGSMTKPFVATVVLQLVGEGRMSIDAPVERYLPGLIRGHGNDGRKITVRQVLQQTSGLPDYLNSIETEDVLKNPLAHYEARGLVKRALRYRPGFEPGTEWEYSNTNYVLAGLLVERVTGHTYGHEIRRRVIEPLGLRRTSVPGDSSGIRGPHPRGYARTGKDAPLKDITALNPTVLGPSGSMISTGADFNRFLDALVHGELLRPAEQRQLMKTRPTGDGEGGAYGLGLESHPLPCGGLSWGADGGVPGYQTLGAVTVDGRRATGLVNLYPGETDAQDKDLTSAVRTALCESRSPKAHR</sequence>
<dbReference type="PANTHER" id="PTHR46825">
    <property type="entry name" value="D-ALANYL-D-ALANINE-CARBOXYPEPTIDASE/ENDOPEPTIDASE AMPH"/>
    <property type="match status" value="1"/>
</dbReference>
<proteinExistence type="predicted"/>
<dbReference type="SUPFAM" id="SSF56601">
    <property type="entry name" value="beta-lactamase/transpeptidase-like"/>
    <property type="match status" value="1"/>
</dbReference>
<dbReference type="RefSeq" id="WP_344529651.1">
    <property type="nucleotide sequence ID" value="NZ_BAAAPE010000009.1"/>
</dbReference>
<protein>
    <submittedName>
        <fullName evidence="4">Serine hydrolase domain-containing protein</fullName>
    </submittedName>
</protein>
<feature type="chain" id="PRO_5047245076" evidence="2">
    <location>
        <begin position="23"/>
        <end position="409"/>
    </location>
</feature>
<accession>A0ABP5HKU9</accession>
<keyword evidence="5" id="KW-1185">Reference proteome</keyword>
<dbReference type="Gene3D" id="3.40.710.10">
    <property type="entry name" value="DD-peptidase/beta-lactamase superfamily"/>
    <property type="match status" value="1"/>
</dbReference>
<name>A0ABP5HKU9_9ACTN</name>
<dbReference type="Pfam" id="PF00144">
    <property type="entry name" value="Beta-lactamase"/>
    <property type="match status" value="1"/>
</dbReference>
<dbReference type="EMBL" id="BAAAPE010000009">
    <property type="protein sequence ID" value="GAA2080047.1"/>
    <property type="molecule type" value="Genomic_DNA"/>
</dbReference>
<evidence type="ECO:0000256" key="2">
    <source>
        <dbReference type="SAM" id="SignalP"/>
    </source>
</evidence>
<keyword evidence="4" id="KW-0378">Hydrolase</keyword>
<dbReference type="InterPro" id="IPR012338">
    <property type="entry name" value="Beta-lactam/transpept-like"/>
</dbReference>